<gene>
    <name evidence="2" type="ORF">KK1_046057</name>
</gene>
<evidence type="ECO:0000313" key="3">
    <source>
        <dbReference type="Proteomes" id="UP000075243"/>
    </source>
</evidence>
<name>A0A151QS36_CAJCA</name>
<organism evidence="2 3">
    <name type="scientific">Cajanus cajan</name>
    <name type="common">Pigeon pea</name>
    <name type="synonym">Cajanus indicus</name>
    <dbReference type="NCBI Taxonomy" id="3821"/>
    <lineage>
        <taxon>Eukaryota</taxon>
        <taxon>Viridiplantae</taxon>
        <taxon>Streptophyta</taxon>
        <taxon>Embryophyta</taxon>
        <taxon>Tracheophyta</taxon>
        <taxon>Spermatophyta</taxon>
        <taxon>Magnoliopsida</taxon>
        <taxon>eudicotyledons</taxon>
        <taxon>Gunneridae</taxon>
        <taxon>Pentapetalae</taxon>
        <taxon>rosids</taxon>
        <taxon>fabids</taxon>
        <taxon>Fabales</taxon>
        <taxon>Fabaceae</taxon>
        <taxon>Papilionoideae</taxon>
        <taxon>50 kb inversion clade</taxon>
        <taxon>NPAAA clade</taxon>
        <taxon>indigoferoid/millettioid clade</taxon>
        <taxon>Phaseoleae</taxon>
        <taxon>Cajanus</taxon>
    </lineage>
</organism>
<proteinExistence type="predicted"/>
<dbReference type="Gramene" id="C.cajan_46612.t">
    <property type="protein sequence ID" value="C.cajan_46612.t"/>
    <property type="gene ID" value="C.cajan_46612"/>
</dbReference>
<keyword evidence="3" id="KW-1185">Reference proteome</keyword>
<dbReference type="STRING" id="3821.A0A151QS36"/>
<dbReference type="AlphaFoldDB" id="A0A151QS36"/>
<evidence type="ECO:0000313" key="2">
    <source>
        <dbReference type="EMBL" id="KYP33120.1"/>
    </source>
</evidence>
<dbReference type="EMBL" id="KQ484984">
    <property type="protein sequence ID" value="KYP33120.1"/>
    <property type="molecule type" value="Genomic_DNA"/>
</dbReference>
<dbReference type="PANTHER" id="PTHR11439">
    <property type="entry name" value="GAG-POL-RELATED RETROTRANSPOSON"/>
    <property type="match status" value="1"/>
</dbReference>
<dbReference type="Pfam" id="PF22936">
    <property type="entry name" value="Pol_BBD"/>
    <property type="match status" value="1"/>
</dbReference>
<evidence type="ECO:0000259" key="1">
    <source>
        <dbReference type="Pfam" id="PF22936"/>
    </source>
</evidence>
<reference evidence="2" key="1">
    <citation type="journal article" date="2012" name="Nat. Biotechnol.">
        <title>Draft genome sequence of pigeonpea (Cajanus cajan), an orphan legume crop of resource-poor farmers.</title>
        <authorList>
            <person name="Varshney R.K."/>
            <person name="Chen W."/>
            <person name="Li Y."/>
            <person name="Bharti A.K."/>
            <person name="Saxena R.K."/>
            <person name="Schlueter J.A."/>
            <person name="Donoghue M.T."/>
            <person name="Azam S."/>
            <person name="Fan G."/>
            <person name="Whaley A.M."/>
            <person name="Farmer A.D."/>
            <person name="Sheridan J."/>
            <person name="Iwata A."/>
            <person name="Tuteja R."/>
            <person name="Penmetsa R.V."/>
            <person name="Wu W."/>
            <person name="Upadhyaya H.D."/>
            <person name="Yang S.P."/>
            <person name="Shah T."/>
            <person name="Saxena K.B."/>
            <person name="Michael T."/>
            <person name="McCombie W.R."/>
            <person name="Yang B."/>
            <person name="Zhang G."/>
            <person name="Yang H."/>
            <person name="Wang J."/>
            <person name="Spillane C."/>
            <person name="Cook D.R."/>
            <person name="May G.D."/>
            <person name="Xu X."/>
            <person name="Jackson S.A."/>
        </authorList>
    </citation>
    <scope>NUCLEOTIDE SEQUENCE [LARGE SCALE GENOMIC DNA]</scope>
</reference>
<sequence length="375" mass="42325">MNHTQENCYSLHGFPDKEANVSKSEKSSFKFSDKEYQDYLRLKSKKSNSQAQSSVPSVSTVCISQFVEGHGPWILYSGASNHISGNRSLFSFISSPKVPHLVTIANGSNVTSQGIGQVPLFPSKLNYVLLIHHCPYNLISLSQLTRSLNCSFTFDVNSFVIQECGTGCLIVEGHESRDLYYLKTSPPHIKETGLENCRPIDSSMDPNQKLMMDQGGIFPDPKRYKRLVRKLTYLTITRPDISFAIGVVNQFLQDPHIDHWNVVIHILKYIKRVQGQGLLYEAKRNTQVLGYCDADWVGCPIDRRSATGILFLGKARNKVLLPCHFIWQKWLSKELITEFISSNDQLADILTKSLRGPRIQFICSKLGAYNLYAPA</sequence>
<dbReference type="PANTHER" id="PTHR11439:SF484">
    <property type="entry name" value="REVERSE TRANSCRIPTASE TY1_COPIA-TYPE DOMAIN-CONTAINING PROTEIN"/>
    <property type="match status" value="1"/>
</dbReference>
<accession>A0A151QS36</accession>
<dbReference type="Proteomes" id="UP000075243">
    <property type="component" value="Unassembled WGS sequence"/>
</dbReference>
<protein>
    <recommendedName>
        <fullName evidence="1">Retrovirus-related Pol polyprotein from transposon TNT 1-94-like beta-barrel domain-containing protein</fullName>
    </recommendedName>
</protein>
<dbReference type="InterPro" id="IPR054722">
    <property type="entry name" value="PolX-like_BBD"/>
</dbReference>
<feature type="domain" description="Retrovirus-related Pol polyprotein from transposon TNT 1-94-like beta-barrel" evidence="1">
    <location>
        <begin position="73"/>
        <end position="146"/>
    </location>
</feature>